<gene>
    <name evidence="1" type="ORF">LARSCL_LOCUS6785</name>
</gene>
<organism evidence="1 2">
    <name type="scientific">Larinioides sclopetarius</name>
    <dbReference type="NCBI Taxonomy" id="280406"/>
    <lineage>
        <taxon>Eukaryota</taxon>
        <taxon>Metazoa</taxon>
        <taxon>Ecdysozoa</taxon>
        <taxon>Arthropoda</taxon>
        <taxon>Chelicerata</taxon>
        <taxon>Arachnida</taxon>
        <taxon>Araneae</taxon>
        <taxon>Araneomorphae</taxon>
        <taxon>Entelegynae</taxon>
        <taxon>Araneoidea</taxon>
        <taxon>Araneidae</taxon>
        <taxon>Larinioides</taxon>
    </lineage>
</organism>
<comment type="caution">
    <text evidence="1">The sequence shown here is derived from an EMBL/GenBank/DDBJ whole genome shotgun (WGS) entry which is preliminary data.</text>
</comment>
<sequence length="40" mass="4538">MCAREVFLITLASKSIFVNIKAIQNIFVTYAKNVFSEKSI</sequence>
<keyword evidence="2" id="KW-1185">Reference proteome</keyword>
<evidence type="ECO:0000313" key="2">
    <source>
        <dbReference type="Proteomes" id="UP001497382"/>
    </source>
</evidence>
<dbReference type="EMBL" id="CAXIEN010000066">
    <property type="protein sequence ID" value="CAL1273245.1"/>
    <property type="molecule type" value="Genomic_DNA"/>
</dbReference>
<accession>A0AAV1ZMU8</accession>
<dbReference type="AlphaFoldDB" id="A0AAV1ZMU8"/>
<dbReference type="Proteomes" id="UP001497382">
    <property type="component" value="Unassembled WGS sequence"/>
</dbReference>
<name>A0AAV1ZMU8_9ARAC</name>
<reference evidence="1 2" key="1">
    <citation type="submission" date="2024-04" db="EMBL/GenBank/DDBJ databases">
        <authorList>
            <person name="Rising A."/>
            <person name="Reimegard J."/>
            <person name="Sonavane S."/>
            <person name="Akerstrom W."/>
            <person name="Nylinder S."/>
            <person name="Hedman E."/>
            <person name="Kallberg Y."/>
        </authorList>
    </citation>
    <scope>NUCLEOTIDE SEQUENCE [LARGE SCALE GENOMIC DNA]</scope>
</reference>
<protein>
    <submittedName>
        <fullName evidence="1">Uncharacterized protein</fullName>
    </submittedName>
</protein>
<evidence type="ECO:0000313" key="1">
    <source>
        <dbReference type="EMBL" id="CAL1273245.1"/>
    </source>
</evidence>
<proteinExistence type="predicted"/>